<feature type="transmembrane region" description="Helical" evidence="5">
    <location>
        <begin position="122"/>
        <end position="141"/>
    </location>
</feature>
<evidence type="ECO:0000256" key="6">
    <source>
        <dbReference type="SAM" id="MobiDB-lite"/>
    </source>
</evidence>
<evidence type="ECO:0000256" key="2">
    <source>
        <dbReference type="ARBA" id="ARBA00022692"/>
    </source>
</evidence>
<protein>
    <recommendedName>
        <fullName evidence="5">Inner membrane-spanning protein YciB</fullName>
    </recommendedName>
</protein>
<dbReference type="Proteomes" id="UP001296776">
    <property type="component" value="Unassembled WGS sequence"/>
</dbReference>
<name>A0AAJ0U808_9GAMM</name>
<reference evidence="7" key="2">
    <citation type="journal article" date="2020" name="Microorganisms">
        <title>Osmotic Adaptation and Compatible Solute Biosynthesis of Phototrophic Bacteria as Revealed from Genome Analyses.</title>
        <authorList>
            <person name="Imhoff J.F."/>
            <person name="Rahn T."/>
            <person name="Kunzel S."/>
            <person name="Keller A."/>
            <person name="Neulinger S.C."/>
        </authorList>
    </citation>
    <scope>NUCLEOTIDE SEQUENCE</scope>
    <source>
        <strain evidence="7">DSM 11080</strain>
    </source>
</reference>
<dbReference type="RefSeq" id="WP_200348503.1">
    <property type="nucleotide sequence ID" value="NZ_NRSJ01000060.1"/>
</dbReference>
<feature type="region of interest" description="Disordered" evidence="6">
    <location>
        <begin position="218"/>
        <end position="244"/>
    </location>
</feature>
<keyword evidence="5" id="KW-0997">Cell inner membrane</keyword>
<feature type="transmembrane region" description="Helical" evidence="5">
    <location>
        <begin position="80"/>
        <end position="101"/>
    </location>
</feature>
<keyword evidence="2 5" id="KW-0812">Transmembrane</keyword>
<evidence type="ECO:0000313" key="7">
    <source>
        <dbReference type="EMBL" id="MBK1707025.1"/>
    </source>
</evidence>
<keyword evidence="3 5" id="KW-1133">Transmembrane helix</keyword>
<comment type="function">
    <text evidence="5">Plays a role in cell envelope biogenesis, maintenance of cell envelope integrity and membrane homeostasis.</text>
</comment>
<comment type="caution">
    <text evidence="7">The sequence shown here is derived from an EMBL/GenBank/DDBJ whole genome shotgun (WGS) entry which is preliminary data.</text>
</comment>
<comment type="subcellular location">
    <subcellularLocation>
        <location evidence="5">Cell inner membrane</location>
        <topology evidence="5">Multi-pass membrane protein</topology>
    </subcellularLocation>
</comment>
<dbReference type="PANTHER" id="PTHR36917">
    <property type="entry name" value="INTRACELLULAR SEPTATION PROTEIN A-RELATED"/>
    <property type="match status" value="1"/>
</dbReference>
<dbReference type="AlphaFoldDB" id="A0AAJ0U808"/>
<evidence type="ECO:0000256" key="3">
    <source>
        <dbReference type="ARBA" id="ARBA00022989"/>
    </source>
</evidence>
<feature type="transmembrane region" description="Helical" evidence="5">
    <location>
        <begin position="20"/>
        <end position="40"/>
    </location>
</feature>
<keyword evidence="4 5" id="KW-0472">Membrane</keyword>
<evidence type="ECO:0000313" key="8">
    <source>
        <dbReference type="Proteomes" id="UP001296776"/>
    </source>
</evidence>
<sequence>MKLFIDFFPIILFFVAYKFYGIYVATSTAIVASVAQVAWLRWRHGRFETMPLVTLGLIAVFGGLTLALRDPIFVMWKPTIVNWLFAAAFLAGSLIGNRPVVERMMGQALEVPAPIWRRLNRAWVLFFLISGFINLFVVYIASGFYAAEQALITATAVSEVDLANCPSQFTGTLLELCNQAQASEEIWVNFKLFGMMGLTVAFVIGQAFYLARHIKDDEASGQPVSKTETRNASDAPAASEPEAP</sequence>
<accession>A0AAJ0U808</accession>
<evidence type="ECO:0000256" key="4">
    <source>
        <dbReference type="ARBA" id="ARBA00023136"/>
    </source>
</evidence>
<comment type="similarity">
    <text evidence="5">Belongs to the YciB family.</text>
</comment>
<reference evidence="7" key="1">
    <citation type="submission" date="2017-08" db="EMBL/GenBank/DDBJ databases">
        <authorList>
            <person name="Imhoff J.F."/>
            <person name="Rahn T."/>
            <person name="Kuenzel S."/>
            <person name="Neulinger S.C."/>
        </authorList>
    </citation>
    <scope>NUCLEOTIDE SEQUENCE</scope>
    <source>
        <strain evidence="7">DSM 11080</strain>
    </source>
</reference>
<dbReference type="Pfam" id="PF04279">
    <property type="entry name" value="IspA"/>
    <property type="match status" value="2"/>
</dbReference>
<dbReference type="EMBL" id="NRSJ01000060">
    <property type="protein sequence ID" value="MBK1707025.1"/>
    <property type="molecule type" value="Genomic_DNA"/>
</dbReference>
<feature type="transmembrane region" description="Helical" evidence="5">
    <location>
        <begin position="192"/>
        <end position="211"/>
    </location>
</feature>
<feature type="transmembrane region" description="Helical" evidence="5">
    <location>
        <begin position="52"/>
        <end position="68"/>
    </location>
</feature>
<dbReference type="InterPro" id="IPR006008">
    <property type="entry name" value="YciB"/>
</dbReference>
<evidence type="ECO:0000256" key="1">
    <source>
        <dbReference type="ARBA" id="ARBA00022475"/>
    </source>
</evidence>
<feature type="compositionally biased region" description="Low complexity" evidence="6">
    <location>
        <begin position="232"/>
        <end position="244"/>
    </location>
</feature>
<evidence type="ECO:0000256" key="5">
    <source>
        <dbReference type="HAMAP-Rule" id="MF_00189"/>
    </source>
</evidence>
<keyword evidence="1 5" id="KW-1003">Cell membrane</keyword>
<gene>
    <name evidence="5" type="primary">yciB</name>
    <name evidence="7" type="ORF">CKO40_21435</name>
</gene>
<organism evidence="7 8">
    <name type="scientific">Halochromatium glycolicum</name>
    <dbReference type="NCBI Taxonomy" id="85075"/>
    <lineage>
        <taxon>Bacteria</taxon>
        <taxon>Pseudomonadati</taxon>
        <taxon>Pseudomonadota</taxon>
        <taxon>Gammaproteobacteria</taxon>
        <taxon>Chromatiales</taxon>
        <taxon>Chromatiaceae</taxon>
        <taxon>Halochromatium</taxon>
    </lineage>
</organism>
<dbReference type="HAMAP" id="MF_00189">
    <property type="entry name" value="YciB"/>
    <property type="match status" value="1"/>
</dbReference>
<keyword evidence="8" id="KW-1185">Reference proteome</keyword>
<dbReference type="PANTHER" id="PTHR36917:SF1">
    <property type="entry name" value="INNER MEMBRANE-SPANNING PROTEIN YCIB"/>
    <property type="match status" value="1"/>
</dbReference>
<dbReference type="GO" id="GO:0005886">
    <property type="term" value="C:plasma membrane"/>
    <property type="evidence" value="ECO:0007669"/>
    <property type="project" value="UniProtKB-SubCell"/>
</dbReference>
<proteinExistence type="inferred from homology"/>